<sequence>MTFITNTARALTTRFCKLMFIRILKIIITSNTFSSCWNEPS</sequence>
<dbReference type="EMBL" id="GBXM01070040">
    <property type="protein sequence ID" value="JAH38537.1"/>
    <property type="molecule type" value="Transcribed_RNA"/>
</dbReference>
<organism evidence="1">
    <name type="scientific">Anguilla anguilla</name>
    <name type="common">European freshwater eel</name>
    <name type="synonym">Muraena anguilla</name>
    <dbReference type="NCBI Taxonomy" id="7936"/>
    <lineage>
        <taxon>Eukaryota</taxon>
        <taxon>Metazoa</taxon>
        <taxon>Chordata</taxon>
        <taxon>Craniata</taxon>
        <taxon>Vertebrata</taxon>
        <taxon>Euteleostomi</taxon>
        <taxon>Actinopterygii</taxon>
        <taxon>Neopterygii</taxon>
        <taxon>Teleostei</taxon>
        <taxon>Anguilliformes</taxon>
        <taxon>Anguillidae</taxon>
        <taxon>Anguilla</taxon>
    </lineage>
</organism>
<reference evidence="1" key="1">
    <citation type="submission" date="2014-11" db="EMBL/GenBank/DDBJ databases">
        <authorList>
            <person name="Amaro Gonzalez C."/>
        </authorList>
    </citation>
    <scope>NUCLEOTIDE SEQUENCE</scope>
</reference>
<name>A0A0E9SI13_ANGAN</name>
<protein>
    <submittedName>
        <fullName evidence="1">Uncharacterized protein</fullName>
    </submittedName>
</protein>
<dbReference type="AlphaFoldDB" id="A0A0E9SI13"/>
<proteinExistence type="predicted"/>
<evidence type="ECO:0000313" key="1">
    <source>
        <dbReference type="EMBL" id="JAH40882.1"/>
    </source>
</evidence>
<accession>A0A0E9SI13</accession>
<reference evidence="1" key="2">
    <citation type="journal article" date="2015" name="Fish Shellfish Immunol.">
        <title>Early steps in the European eel (Anguilla anguilla)-Vibrio vulnificus interaction in the gills: Role of the RtxA13 toxin.</title>
        <authorList>
            <person name="Callol A."/>
            <person name="Pajuelo D."/>
            <person name="Ebbesson L."/>
            <person name="Teles M."/>
            <person name="MacKenzie S."/>
            <person name="Amaro C."/>
        </authorList>
    </citation>
    <scope>NUCLEOTIDE SEQUENCE</scope>
</reference>
<dbReference type="EMBL" id="GBXM01067695">
    <property type="protein sequence ID" value="JAH40882.1"/>
    <property type="molecule type" value="Transcribed_RNA"/>
</dbReference>